<dbReference type="Proteomes" id="UP000321104">
    <property type="component" value="Unassembled WGS sequence"/>
</dbReference>
<reference evidence="2 4" key="1">
    <citation type="submission" date="2012-11" db="EMBL/GenBank/DDBJ databases">
        <title>Whole genome sequence of Acetobacter indonesiensis 5H-1.</title>
        <authorList>
            <person name="Azuma Y."/>
            <person name="Higashiura N."/>
            <person name="Hirakawa H."/>
            <person name="Matsushita K."/>
        </authorList>
    </citation>
    <scope>NUCLEOTIDE SEQUENCE [LARGE SCALE GENOMIC DNA]</scope>
    <source>
        <strain evidence="2 4">5H-1</strain>
    </source>
</reference>
<evidence type="ECO:0000313" key="3">
    <source>
        <dbReference type="EMBL" id="GEN04721.1"/>
    </source>
</evidence>
<protein>
    <recommendedName>
        <fullName evidence="1">DUF4365 domain-containing protein</fullName>
    </recommendedName>
</protein>
<dbReference type="Pfam" id="PF14280">
    <property type="entry name" value="DUF4365"/>
    <property type="match status" value="1"/>
</dbReference>
<dbReference type="AlphaFoldDB" id="A0A6N3T5Z2"/>
<proteinExistence type="predicted"/>
<dbReference type="Proteomes" id="UP000032673">
    <property type="component" value="Unassembled WGS sequence"/>
</dbReference>
<organism evidence="3 5">
    <name type="scientific">Acetobacter indonesiensis</name>
    <dbReference type="NCBI Taxonomy" id="104101"/>
    <lineage>
        <taxon>Bacteria</taxon>
        <taxon>Pseudomonadati</taxon>
        <taxon>Pseudomonadota</taxon>
        <taxon>Alphaproteobacteria</taxon>
        <taxon>Acetobacterales</taxon>
        <taxon>Acetobacteraceae</taxon>
        <taxon>Acetobacter</taxon>
    </lineage>
</organism>
<accession>A0A6N3T5Z2</accession>
<name>A0A6N3T5Z2_9PROT</name>
<evidence type="ECO:0000313" key="4">
    <source>
        <dbReference type="Proteomes" id="UP000032673"/>
    </source>
</evidence>
<keyword evidence="4" id="KW-1185">Reference proteome</keyword>
<dbReference type="EMBL" id="BAMW01000008">
    <property type="protein sequence ID" value="GAN62516.1"/>
    <property type="molecule type" value="Genomic_DNA"/>
</dbReference>
<reference evidence="3 5" key="2">
    <citation type="submission" date="2019-07" db="EMBL/GenBank/DDBJ databases">
        <title>Whole genome shotgun sequence of Acetobacter indonesiensis NBRC 16471.</title>
        <authorList>
            <person name="Hosoyama A."/>
            <person name="Uohara A."/>
            <person name="Ohji S."/>
            <person name="Ichikawa N."/>
        </authorList>
    </citation>
    <scope>NUCLEOTIDE SEQUENCE [LARGE SCALE GENOMIC DNA]</scope>
    <source>
        <strain evidence="3 5">NBRC 16471</strain>
    </source>
</reference>
<feature type="domain" description="DUF4365" evidence="1">
    <location>
        <begin position="11"/>
        <end position="132"/>
    </location>
</feature>
<gene>
    <name evidence="2" type="ORF">Abin_008_022</name>
    <name evidence="3" type="ORF">AIN02nite_27460</name>
</gene>
<comment type="caution">
    <text evidence="3">The sequence shown here is derived from an EMBL/GenBank/DDBJ whole genome shotgun (WGS) entry which is preliminary data.</text>
</comment>
<dbReference type="InterPro" id="IPR025375">
    <property type="entry name" value="DUF4365"/>
</dbReference>
<evidence type="ECO:0000313" key="2">
    <source>
        <dbReference type="EMBL" id="GAN62516.1"/>
    </source>
</evidence>
<evidence type="ECO:0000313" key="5">
    <source>
        <dbReference type="Proteomes" id="UP000321104"/>
    </source>
</evidence>
<evidence type="ECO:0000259" key="1">
    <source>
        <dbReference type="Pfam" id="PF14280"/>
    </source>
</evidence>
<dbReference type="EMBL" id="BJXQ01000025">
    <property type="protein sequence ID" value="GEN04721.1"/>
    <property type="molecule type" value="Genomic_DNA"/>
</dbReference>
<sequence length="238" mass="27458">MKFTEKNRTDQQGVYFFSYKITKEFGHICRIASGIDVGIDATIEIVTDIGTATGAYIGVQIKSTISLEVDRTPIHYIDESHRAYWENHKLPVIYTVIDCINDRIWVKTVTKNDLIELKKSWKLQFDDSDLLERCGQTLFAKLARPSPSDPIMIQISKINQLIKNGYRDNSYTTIPTDDEIWEKISTIQRDIQVIKKAMDFEPQRYGFMIRSDLSSIELEINEYRNEIAYRNATEGNGG</sequence>